<protein>
    <submittedName>
        <fullName evidence="2">Uncharacterized protein</fullName>
    </submittedName>
</protein>
<proteinExistence type="predicted"/>
<dbReference type="RefSeq" id="WP_158441167.1">
    <property type="nucleotide sequence ID" value="NZ_SLWN01000005.1"/>
</dbReference>
<accession>A0A4R2HNE4</accession>
<evidence type="ECO:0000313" key="2">
    <source>
        <dbReference type="EMBL" id="TCO30121.1"/>
    </source>
</evidence>
<dbReference type="EMBL" id="SLWN01000005">
    <property type="protein sequence ID" value="TCO30121.1"/>
    <property type="molecule type" value="Genomic_DNA"/>
</dbReference>
<reference evidence="2 3" key="1">
    <citation type="journal article" date="2015" name="Stand. Genomic Sci.">
        <title>Genomic Encyclopedia of Bacterial and Archaeal Type Strains, Phase III: the genomes of soil and plant-associated and newly described type strains.</title>
        <authorList>
            <person name="Whitman W.B."/>
            <person name="Woyke T."/>
            <person name="Klenk H.P."/>
            <person name="Zhou Y."/>
            <person name="Lilburn T.G."/>
            <person name="Beck B.J."/>
            <person name="De Vos P."/>
            <person name="Vandamme P."/>
            <person name="Eisen J.A."/>
            <person name="Garrity G."/>
            <person name="Hugenholtz P."/>
            <person name="Kyrpides N.C."/>
        </authorList>
    </citation>
    <scope>NUCLEOTIDE SEQUENCE [LARGE SCALE GENOMIC DNA]</scope>
    <source>
        <strain evidence="2 3">VKM Ac-2572</strain>
    </source>
</reference>
<feature type="region of interest" description="Disordered" evidence="1">
    <location>
        <begin position="1"/>
        <end position="50"/>
    </location>
</feature>
<name>A0A4R2HNE4_9ACTN</name>
<keyword evidence="3" id="KW-1185">Reference proteome</keyword>
<organism evidence="2 3">
    <name type="scientific">Kribbella steppae</name>
    <dbReference type="NCBI Taxonomy" id="2512223"/>
    <lineage>
        <taxon>Bacteria</taxon>
        <taxon>Bacillati</taxon>
        <taxon>Actinomycetota</taxon>
        <taxon>Actinomycetes</taxon>
        <taxon>Propionibacteriales</taxon>
        <taxon>Kribbellaceae</taxon>
        <taxon>Kribbella</taxon>
    </lineage>
</organism>
<gene>
    <name evidence="2" type="ORF">EV652_105115</name>
</gene>
<sequence length="50" mass="6048">MFMTPQSIKAETTYRQERQYRAATRRERAERTPRPEPRRTRRALRPTTAA</sequence>
<dbReference type="Proteomes" id="UP000294508">
    <property type="component" value="Unassembled WGS sequence"/>
</dbReference>
<evidence type="ECO:0000256" key="1">
    <source>
        <dbReference type="SAM" id="MobiDB-lite"/>
    </source>
</evidence>
<comment type="caution">
    <text evidence="2">The sequence shown here is derived from an EMBL/GenBank/DDBJ whole genome shotgun (WGS) entry which is preliminary data.</text>
</comment>
<feature type="compositionally biased region" description="Basic and acidic residues" evidence="1">
    <location>
        <begin position="12"/>
        <end position="38"/>
    </location>
</feature>
<evidence type="ECO:0000313" key="3">
    <source>
        <dbReference type="Proteomes" id="UP000294508"/>
    </source>
</evidence>
<dbReference type="AlphaFoldDB" id="A0A4R2HNE4"/>
<feature type="compositionally biased region" description="Polar residues" evidence="1">
    <location>
        <begin position="1"/>
        <end position="10"/>
    </location>
</feature>